<dbReference type="RefSeq" id="WP_169404679.1">
    <property type="nucleotide sequence ID" value="NZ_JAADJU010000011.1"/>
</dbReference>
<name>A0A848MQ33_9GAMM</name>
<comment type="caution">
    <text evidence="1">The sequence shown here is derived from an EMBL/GenBank/DDBJ whole genome shotgun (WGS) entry which is preliminary data.</text>
</comment>
<sequence length="96" mass="10785">MGHTIWFTETLSTPAVIILGNTDFLKNTPTTVSDMVSYRHIKNNILSVANINLTEKWENKPCGEFIMPVTAISPPNRLTLRASNTWRLAKVGQKDD</sequence>
<organism evidence="1 2">
    <name type="scientific">Rouxiella aceris</name>
    <dbReference type="NCBI Taxonomy" id="2703884"/>
    <lineage>
        <taxon>Bacteria</taxon>
        <taxon>Pseudomonadati</taxon>
        <taxon>Pseudomonadota</taxon>
        <taxon>Gammaproteobacteria</taxon>
        <taxon>Enterobacterales</taxon>
        <taxon>Yersiniaceae</taxon>
        <taxon>Rouxiella</taxon>
    </lineage>
</organism>
<reference evidence="1 2" key="1">
    <citation type="submission" date="2020-01" db="EMBL/GenBank/DDBJ databases">
        <authorList>
            <person name="Lee S.D."/>
        </authorList>
    </citation>
    <scope>NUCLEOTIDE SEQUENCE [LARGE SCALE GENOMIC DNA]</scope>
    <source>
        <strain evidence="1 2">SAP-1</strain>
    </source>
</reference>
<accession>A0A848MQ33</accession>
<proteinExistence type="predicted"/>
<dbReference type="AlphaFoldDB" id="A0A848MQ33"/>
<keyword evidence="2" id="KW-1185">Reference proteome</keyword>
<protein>
    <submittedName>
        <fullName evidence="1">Uncharacterized protein</fullName>
    </submittedName>
</protein>
<dbReference type="Proteomes" id="UP000585363">
    <property type="component" value="Unassembled WGS sequence"/>
</dbReference>
<gene>
    <name evidence="1" type="ORF">GW590_19105</name>
</gene>
<evidence type="ECO:0000313" key="1">
    <source>
        <dbReference type="EMBL" id="NMP28972.1"/>
    </source>
</evidence>
<reference evidence="1 2" key="2">
    <citation type="submission" date="2020-06" db="EMBL/GenBank/DDBJ databases">
        <title>Polyphasic characterization of a Rahnella strain isolated from tree sap.</title>
        <authorList>
            <person name="Kim I.S."/>
        </authorList>
    </citation>
    <scope>NUCLEOTIDE SEQUENCE [LARGE SCALE GENOMIC DNA]</scope>
    <source>
        <strain evidence="1 2">SAP-1</strain>
    </source>
</reference>
<evidence type="ECO:0000313" key="2">
    <source>
        <dbReference type="Proteomes" id="UP000585363"/>
    </source>
</evidence>
<dbReference type="EMBL" id="JAADJU010000011">
    <property type="protein sequence ID" value="NMP28972.1"/>
    <property type="molecule type" value="Genomic_DNA"/>
</dbReference>